<keyword evidence="4 7" id="KW-0812">Transmembrane</keyword>
<feature type="transmembrane region" description="Helical" evidence="7">
    <location>
        <begin position="66"/>
        <end position="89"/>
    </location>
</feature>
<dbReference type="RefSeq" id="XP_022655563.1">
    <property type="nucleotide sequence ID" value="XM_022799828.1"/>
</dbReference>
<evidence type="ECO:0000256" key="6">
    <source>
        <dbReference type="ARBA" id="ARBA00023136"/>
    </source>
</evidence>
<name>A0A7M7JQG3_VARDE</name>
<feature type="transmembrane region" description="Helical" evidence="7">
    <location>
        <begin position="266"/>
        <end position="290"/>
    </location>
</feature>
<comment type="subcellular location">
    <subcellularLocation>
        <location evidence="1">Membrane</location>
        <topology evidence="1">Multi-pass membrane protein</topology>
    </subcellularLocation>
</comment>
<feature type="transmembrane region" description="Helical" evidence="7">
    <location>
        <begin position="139"/>
        <end position="156"/>
    </location>
</feature>
<comment type="similarity">
    <text evidence="2">Belongs to the nucleotide-sugar transporter family. SLC35A subfamily.</text>
</comment>
<keyword evidence="6 7" id="KW-0472">Membrane</keyword>
<sequence length="417" mass="46423">MRTLGVNRICDVQNGKFLVWATKFRKLIAVLQKSRVPTLVLVAYVALFAVQYVLVRGSQTKSGSYLYNVMIVVGYTETVKLAIACAFLFKEYHLRELCVLSRKYWFVPLLYVLPSGLYCISNNLVFYNLQAFDPTTYNTLLQFRIVLTGIVFQLIFKRVLSPIQWFSLLLLTVGCLVKQLGTAGPQQSVISSLLQLISWDGVLLLGQILCSCLASVLNELFLKGDTGPFMLNNFCMYFTSVIANAVAIIGRSLLYGNVDKTQFTEILSEPLVLAIIINGAASGMMIPLFLRYFNSITRVFTVSIELTLMAFSCWAVFGTPLNLETVATIIIVLIATYLYVKNPVRDKTHNDTSKNKGDEVTDKKTSCNPSGITIPTIHLGQKCDDKPQIIVTKIFSSDTHTPPVSKPMAVVCSSLEH</sequence>
<evidence type="ECO:0000256" key="5">
    <source>
        <dbReference type="ARBA" id="ARBA00022989"/>
    </source>
</evidence>
<dbReference type="EnsemblMetazoa" id="XM_022799828">
    <property type="protein sequence ID" value="XP_022655563"/>
    <property type="gene ID" value="LOC111248077"/>
</dbReference>
<dbReference type="PANTHER" id="PTHR10231">
    <property type="entry name" value="NUCLEOTIDE-SUGAR TRANSMEMBRANE TRANSPORTER"/>
    <property type="match status" value="1"/>
</dbReference>
<accession>A0A7M7JQG3</accession>
<dbReference type="OMA" id="VESMYIA"/>
<dbReference type="InterPro" id="IPR037185">
    <property type="entry name" value="EmrE-like"/>
</dbReference>
<dbReference type="KEGG" id="vde:111248077"/>
<dbReference type="Proteomes" id="UP000594260">
    <property type="component" value="Unplaced"/>
</dbReference>
<dbReference type="RefSeq" id="XP_022655565.1">
    <property type="nucleotide sequence ID" value="XM_022799830.1"/>
</dbReference>
<feature type="transmembrane region" description="Helical" evidence="7">
    <location>
        <begin position="234"/>
        <end position="254"/>
    </location>
</feature>
<reference evidence="8" key="1">
    <citation type="submission" date="2021-01" db="UniProtKB">
        <authorList>
            <consortium name="EnsemblMetazoa"/>
        </authorList>
    </citation>
    <scope>IDENTIFICATION</scope>
</reference>
<proteinExistence type="inferred from homology"/>
<evidence type="ECO:0000313" key="9">
    <source>
        <dbReference type="Proteomes" id="UP000594260"/>
    </source>
</evidence>
<evidence type="ECO:0000256" key="3">
    <source>
        <dbReference type="ARBA" id="ARBA00022597"/>
    </source>
</evidence>
<dbReference type="GO" id="GO:0000139">
    <property type="term" value="C:Golgi membrane"/>
    <property type="evidence" value="ECO:0007669"/>
    <property type="project" value="InterPro"/>
</dbReference>
<organism evidence="8 9">
    <name type="scientific">Varroa destructor</name>
    <name type="common">Honeybee mite</name>
    <dbReference type="NCBI Taxonomy" id="109461"/>
    <lineage>
        <taxon>Eukaryota</taxon>
        <taxon>Metazoa</taxon>
        <taxon>Ecdysozoa</taxon>
        <taxon>Arthropoda</taxon>
        <taxon>Chelicerata</taxon>
        <taxon>Arachnida</taxon>
        <taxon>Acari</taxon>
        <taxon>Parasitiformes</taxon>
        <taxon>Mesostigmata</taxon>
        <taxon>Gamasina</taxon>
        <taxon>Dermanyssoidea</taxon>
        <taxon>Varroidae</taxon>
        <taxon>Varroa</taxon>
    </lineage>
</organism>
<dbReference type="GeneID" id="111248077"/>
<dbReference type="Pfam" id="PF04142">
    <property type="entry name" value="Nuc_sug_transp"/>
    <property type="match status" value="1"/>
</dbReference>
<dbReference type="AlphaFoldDB" id="A0A7M7JQG3"/>
<dbReference type="RefSeq" id="XP_022655564.1">
    <property type="nucleotide sequence ID" value="XM_022799829.1"/>
</dbReference>
<feature type="transmembrane region" description="Helical" evidence="7">
    <location>
        <begin position="163"/>
        <end position="181"/>
    </location>
</feature>
<dbReference type="EnsemblMetazoa" id="XM_022799829">
    <property type="protein sequence ID" value="XP_022655564"/>
    <property type="gene ID" value="LOC111248077"/>
</dbReference>
<feature type="transmembrane region" description="Helical" evidence="7">
    <location>
        <begin position="299"/>
        <end position="317"/>
    </location>
</feature>
<feature type="transmembrane region" description="Helical" evidence="7">
    <location>
        <begin position="36"/>
        <end position="54"/>
    </location>
</feature>
<keyword evidence="5 7" id="KW-1133">Transmembrane helix</keyword>
<protein>
    <submittedName>
        <fullName evidence="8">Uncharacterized protein</fullName>
    </submittedName>
</protein>
<keyword evidence="3" id="KW-0762">Sugar transport</keyword>
<dbReference type="GO" id="GO:0015165">
    <property type="term" value="F:pyrimidine nucleotide-sugar transmembrane transporter activity"/>
    <property type="evidence" value="ECO:0007669"/>
    <property type="project" value="InterPro"/>
</dbReference>
<feature type="transmembrane region" description="Helical" evidence="7">
    <location>
        <begin position="109"/>
        <end position="127"/>
    </location>
</feature>
<evidence type="ECO:0000256" key="2">
    <source>
        <dbReference type="ARBA" id="ARBA00009976"/>
    </source>
</evidence>
<feature type="transmembrane region" description="Helical" evidence="7">
    <location>
        <begin position="201"/>
        <end position="222"/>
    </location>
</feature>
<keyword evidence="3" id="KW-0813">Transport</keyword>
<evidence type="ECO:0000256" key="1">
    <source>
        <dbReference type="ARBA" id="ARBA00004141"/>
    </source>
</evidence>
<feature type="transmembrane region" description="Helical" evidence="7">
    <location>
        <begin position="323"/>
        <end position="340"/>
    </location>
</feature>
<keyword evidence="9" id="KW-1185">Reference proteome</keyword>
<dbReference type="SUPFAM" id="SSF103481">
    <property type="entry name" value="Multidrug resistance efflux transporter EmrE"/>
    <property type="match status" value="1"/>
</dbReference>
<evidence type="ECO:0000256" key="7">
    <source>
        <dbReference type="SAM" id="Phobius"/>
    </source>
</evidence>
<evidence type="ECO:0000256" key="4">
    <source>
        <dbReference type="ARBA" id="ARBA00022692"/>
    </source>
</evidence>
<dbReference type="EnsemblMetazoa" id="XM_022799830">
    <property type="protein sequence ID" value="XP_022655565"/>
    <property type="gene ID" value="LOC111248077"/>
</dbReference>
<dbReference type="InParanoid" id="A0A7M7JQG3"/>
<dbReference type="InterPro" id="IPR007271">
    <property type="entry name" value="Nuc_sug_transpt"/>
</dbReference>
<evidence type="ECO:0000313" key="8">
    <source>
        <dbReference type="EnsemblMetazoa" id="XP_022655565"/>
    </source>
</evidence>